<keyword evidence="3" id="KW-1185">Reference proteome</keyword>
<feature type="compositionally biased region" description="Pro residues" evidence="1">
    <location>
        <begin position="47"/>
        <end position="58"/>
    </location>
</feature>
<reference evidence="2" key="1">
    <citation type="submission" date="2021-07" db="EMBL/GenBank/DDBJ databases">
        <authorList>
            <person name="Catto M.A."/>
            <person name="Jacobson A."/>
            <person name="Kennedy G."/>
            <person name="Labadie P."/>
            <person name="Hunt B.G."/>
            <person name="Srinivasan R."/>
        </authorList>
    </citation>
    <scope>NUCLEOTIDE SEQUENCE</scope>
    <source>
        <strain evidence="2">PL_HMW_Pooled</strain>
        <tissue evidence="2">Head</tissue>
    </source>
</reference>
<feature type="region of interest" description="Disordered" evidence="1">
    <location>
        <begin position="128"/>
        <end position="153"/>
    </location>
</feature>
<evidence type="ECO:0000313" key="2">
    <source>
        <dbReference type="EMBL" id="KAK3909913.1"/>
    </source>
</evidence>
<proteinExistence type="predicted"/>
<dbReference type="Proteomes" id="UP001219518">
    <property type="component" value="Unassembled WGS sequence"/>
</dbReference>
<name>A0AAE1GW62_9NEOP</name>
<evidence type="ECO:0000256" key="1">
    <source>
        <dbReference type="SAM" id="MobiDB-lite"/>
    </source>
</evidence>
<dbReference type="AlphaFoldDB" id="A0AAE1GW62"/>
<accession>A0AAE1GW62</accession>
<feature type="compositionally biased region" description="Low complexity" evidence="1">
    <location>
        <begin position="67"/>
        <end position="77"/>
    </location>
</feature>
<comment type="caution">
    <text evidence="2">The sequence shown here is derived from an EMBL/GenBank/DDBJ whole genome shotgun (WGS) entry which is preliminary data.</text>
</comment>
<feature type="region of interest" description="Disordered" evidence="1">
    <location>
        <begin position="33"/>
        <end position="77"/>
    </location>
</feature>
<reference evidence="2" key="2">
    <citation type="journal article" date="2023" name="BMC Genomics">
        <title>Pest status, molecular evolution, and epigenetic factors derived from the genome assembly of Frankliniella fusca, a thysanopteran phytovirus vector.</title>
        <authorList>
            <person name="Catto M.A."/>
            <person name="Labadie P.E."/>
            <person name="Jacobson A.L."/>
            <person name="Kennedy G.G."/>
            <person name="Srinivasan R."/>
            <person name="Hunt B.G."/>
        </authorList>
    </citation>
    <scope>NUCLEOTIDE SEQUENCE</scope>
    <source>
        <strain evidence="2">PL_HMW_Pooled</strain>
    </source>
</reference>
<sequence>MKPVGCALRMRSPTCRPRSLMESLLVAKMERATQLGTGAAPSAGPAPAAPAAPAPTAPPLLLRTDSTDSASSFSSASSDVCRCDDCLLGTVDVWANRKKVEYVIPVNESGERRSPWGAPCRPCPVRGHGLHRGGEEVVTGGIGYSARTKPEPK</sequence>
<dbReference type="EMBL" id="JAHWGI010000134">
    <property type="protein sequence ID" value="KAK3909913.1"/>
    <property type="molecule type" value="Genomic_DNA"/>
</dbReference>
<organism evidence="2 3">
    <name type="scientific">Frankliniella fusca</name>
    <dbReference type="NCBI Taxonomy" id="407009"/>
    <lineage>
        <taxon>Eukaryota</taxon>
        <taxon>Metazoa</taxon>
        <taxon>Ecdysozoa</taxon>
        <taxon>Arthropoda</taxon>
        <taxon>Hexapoda</taxon>
        <taxon>Insecta</taxon>
        <taxon>Pterygota</taxon>
        <taxon>Neoptera</taxon>
        <taxon>Paraneoptera</taxon>
        <taxon>Thysanoptera</taxon>
        <taxon>Terebrantia</taxon>
        <taxon>Thripoidea</taxon>
        <taxon>Thripidae</taxon>
        <taxon>Frankliniella</taxon>
    </lineage>
</organism>
<protein>
    <submittedName>
        <fullName evidence="2">Protein translocase subunit</fullName>
    </submittedName>
</protein>
<feature type="compositionally biased region" description="Low complexity" evidence="1">
    <location>
        <begin position="36"/>
        <end position="46"/>
    </location>
</feature>
<gene>
    <name evidence="2" type="ORF">KUF71_019922</name>
</gene>
<evidence type="ECO:0000313" key="3">
    <source>
        <dbReference type="Proteomes" id="UP001219518"/>
    </source>
</evidence>